<proteinExistence type="predicted"/>
<evidence type="ECO:0000313" key="3">
    <source>
        <dbReference type="Proteomes" id="UP001149163"/>
    </source>
</evidence>
<dbReference type="OrthoDB" id="5215911at2759"/>
<gene>
    <name evidence="2" type="ORF">N7482_000919</name>
</gene>
<dbReference type="EMBL" id="JAPQKN010000001">
    <property type="protein sequence ID" value="KAJ5175042.1"/>
    <property type="molecule type" value="Genomic_DNA"/>
</dbReference>
<feature type="transmembrane region" description="Helical" evidence="1">
    <location>
        <begin position="166"/>
        <end position="184"/>
    </location>
</feature>
<sequence length="205" mass="23232">MSGLVFGRRRVYILSHLSALGPTICTAYSSASECLFAVPCEALPEISIPDIFFAHERVIWFCVIPLAVSTIIIFFGFEETLYFRTIVEGVYVDDNTSDDSNKETLLKEKIDETTPATKNYLTVQTSTQVIPSPLPSQSYLSKLKIFRSLQGRPSVKQMFFMMYRPLMIFFYFPSIDWAGFLYGIKLSWFTVLNGTMSAVLSATPY</sequence>
<dbReference type="RefSeq" id="XP_056546650.1">
    <property type="nucleotide sequence ID" value="XM_056683044.1"/>
</dbReference>
<dbReference type="AlphaFoldDB" id="A0A9W9IEP3"/>
<dbReference type="GeneID" id="81422220"/>
<feature type="transmembrane region" description="Helical" evidence="1">
    <location>
        <begin position="58"/>
        <end position="77"/>
    </location>
</feature>
<comment type="caution">
    <text evidence="2">The sequence shown here is derived from an EMBL/GenBank/DDBJ whole genome shotgun (WGS) entry which is preliminary data.</text>
</comment>
<keyword evidence="1" id="KW-0472">Membrane</keyword>
<evidence type="ECO:0000313" key="2">
    <source>
        <dbReference type="EMBL" id="KAJ5175042.1"/>
    </source>
</evidence>
<keyword evidence="3" id="KW-1185">Reference proteome</keyword>
<keyword evidence="1" id="KW-1133">Transmembrane helix</keyword>
<accession>A0A9W9IEP3</accession>
<name>A0A9W9IEP3_9EURO</name>
<protein>
    <submittedName>
        <fullName evidence="2">Uncharacterized protein</fullName>
    </submittedName>
</protein>
<evidence type="ECO:0000256" key="1">
    <source>
        <dbReference type="SAM" id="Phobius"/>
    </source>
</evidence>
<reference evidence="2" key="2">
    <citation type="journal article" date="2023" name="IMA Fungus">
        <title>Comparative genomic study of the Penicillium genus elucidates a diverse pangenome and 15 lateral gene transfer events.</title>
        <authorList>
            <person name="Petersen C."/>
            <person name="Sorensen T."/>
            <person name="Nielsen M.R."/>
            <person name="Sondergaard T.E."/>
            <person name="Sorensen J.L."/>
            <person name="Fitzpatrick D.A."/>
            <person name="Frisvad J.C."/>
            <person name="Nielsen K.L."/>
        </authorList>
    </citation>
    <scope>NUCLEOTIDE SEQUENCE</scope>
    <source>
        <strain evidence="2">IBT 26290</strain>
    </source>
</reference>
<organism evidence="2 3">
    <name type="scientific">Penicillium canariense</name>
    <dbReference type="NCBI Taxonomy" id="189055"/>
    <lineage>
        <taxon>Eukaryota</taxon>
        <taxon>Fungi</taxon>
        <taxon>Dikarya</taxon>
        <taxon>Ascomycota</taxon>
        <taxon>Pezizomycotina</taxon>
        <taxon>Eurotiomycetes</taxon>
        <taxon>Eurotiomycetidae</taxon>
        <taxon>Eurotiales</taxon>
        <taxon>Aspergillaceae</taxon>
        <taxon>Penicillium</taxon>
    </lineage>
</organism>
<reference evidence="2" key="1">
    <citation type="submission" date="2022-11" db="EMBL/GenBank/DDBJ databases">
        <authorList>
            <person name="Petersen C."/>
        </authorList>
    </citation>
    <scope>NUCLEOTIDE SEQUENCE</scope>
    <source>
        <strain evidence="2">IBT 26290</strain>
    </source>
</reference>
<keyword evidence="1" id="KW-0812">Transmembrane</keyword>
<dbReference type="Proteomes" id="UP001149163">
    <property type="component" value="Unassembled WGS sequence"/>
</dbReference>